<dbReference type="SMART" id="SM00881">
    <property type="entry name" value="CoA_binding"/>
    <property type="match status" value="1"/>
</dbReference>
<dbReference type="EMBL" id="MLCA01000010">
    <property type="protein sequence ID" value="MEE7493049.1"/>
    <property type="molecule type" value="Genomic_DNA"/>
</dbReference>
<dbReference type="Pfam" id="PF13380">
    <property type="entry name" value="CoA_binding_2"/>
    <property type="match status" value="1"/>
</dbReference>
<evidence type="ECO:0000259" key="1">
    <source>
        <dbReference type="SMART" id="SM00881"/>
    </source>
</evidence>
<dbReference type="PANTHER" id="PTHR33303">
    <property type="entry name" value="CYTOPLASMIC PROTEIN-RELATED"/>
    <property type="match status" value="1"/>
</dbReference>
<keyword evidence="3" id="KW-1185">Reference proteome</keyword>
<feature type="domain" description="CoA-binding" evidence="1">
    <location>
        <begin position="34"/>
        <end position="136"/>
    </location>
</feature>
<dbReference type="InterPro" id="IPR003781">
    <property type="entry name" value="CoA-bd"/>
</dbReference>
<evidence type="ECO:0000313" key="2">
    <source>
        <dbReference type="EMBL" id="MEE7493049.1"/>
    </source>
</evidence>
<protein>
    <submittedName>
        <fullName evidence="2">CoA-binding protein</fullName>
    </submittedName>
</protein>
<dbReference type="RefSeq" id="WP_331303340.1">
    <property type="nucleotide sequence ID" value="NZ_MLCA01000010.1"/>
</dbReference>
<dbReference type="SUPFAM" id="SSF51735">
    <property type="entry name" value="NAD(P)-binding Rossmann-fold domains"/>
    <property type="match status" value="1"/>
</dbReference>
<dbReference type="InterPro" id="IPR036291">
    <property type="entry name" value="NAD(P)-bd_dom_sf"/>
</dbReference>
<sequence>MDETGHENRPPAPSDAAALAERHARYPDAQIRTILNGTRTIALVGASANPARPSWIVLKYLLDRGYAVTPVNPGLAGQDLLGRRVAASLAEVQAGLGDQPIDMVEIFRNSAAAGPLVDEALALTPPPKMIWMQLGVRDDAAAARAEARGLTVIMNRCPKIEYGRLSGEIGWTGVNSRILSARKPVLAGRGVQKLTIAERGRRSDG</sequence>
<proteinExistence type="predicted"/>
<organism evidence="2 3">
    <name type="scientific">Methylobacterium oryzae</name>
    <dbReference type="NCBI Taxonomy" id="334852"/>
    <lineage>
        <taxon>Bacteria</taxon>
        <taxon>Pseudomonadati</taxon>
        <taxon>Pseudomonadota</taxon>
        <taxon>Alphaproteobacteria</taxon>
        <taxon>Hyphomicrobiales</taxon>
        <taxon>Methylobacteriaceae</taxon>
        <taxon>Methylobacterium</taxon>
    </lineage>
</organism>
<comment type="caution">
    <text evidence="2">The sequence shown here is derived from an EMBL/GenBank/DDBJ whole genome shotgun (WGS) entry which is preliminary data.</text>
</comment>
<dbReference type="Gene3D" id="3.40.50.720">
    <property type="entry name" value="NAD(P)-binding Rossmann-like Domain"/>
    <property type="match status" value="1"/>
</dbReference>
<gene>
    <name evidence="2" type="ORF">MOTC310_22315</name>
</gene>
<reference evidence="2 3" key="1">
    <citation type="journal article" date="2012" name="Genet. Mol. Biol.">
        <title>Analysis of 16S rRNA and mxaF genes revealing insights into Methylobacterium niche-specific plant association.</title>
        <authorList>
            <person name="Dourado M.N."/>
            <person name="Andreote F.D."/>
            <person name="Dini-Andreote F."/>
            <person name="Conti R."/>
            <person name="Araujo J.M."/>
            <person name="Araujo W.L."/>
        </authorList>
    </citation>
    <scope>NUCLEOTIDE SEQUENCE [LARGE SCALE GENOMIC DNA]</scope>
    <source>
        <strain evidence="2 3">TC3-10</strain>
    </source>
</reference>
<dbReference type="Proteomes" id="UP001355206">
    <property type="component" value="Unassembled WGS sequence"/>
</dbReference>
<name>A0ABU7TT20_9HYPH</name>
<accession>A0ABU7TT20</accession>
<evidence type="ECO:0000313" key="3">
    <source>
        <dbReference type="Proteomes" id="UP001355206"/>
    </source>
</evidence>
<dbReference type="PANTHER" id="PTHR33303:SF2">
    <property type="entry name" value="COA-BINDING DOMAIN-CONTAINING PROTEIN"/>
    <property type="match status" value="1"/>
</dbReference>